<gene>
    <name evidence="2" type="ORF">V8N49_09275</name>
</gene>
<sequence length="111" mass="12028">MKKLALLLVALGVSSSAMAGIETVSRFEMGKDNWPFTREEIMLSCEKGNVLFAINDGTLVQYPLNAEAEAKVKSGQSKGFPIDKILADDPTHPGEKKSLAPIIARAEKLCH</sequence>
<proteinExistence type="predicted"/>
<accession>A0ABU8DGZ1</accession>
<feature type="signal peptide" evidence="1">
    <location>
        <begin position="1"/>
        <end position="19"/>
    </location>
</feature>
<organism evidence="2 3">
    <name type="scientific">Erwinia aphidicola</name>
    <dbReference type="NCBI Taxonomy" id="68334"/>
    <lineage>
        <taxon>Bacteria</taxon>
        <taxon>Pseudomonadati</taxon>
        <taxon>Pseudomonadota</taxon>
        <taxon>Gammaproteobacteria</taxon>
        <taxon>Enterobacterales</taxon>
        <taxon>Erwiniaceae</taxon>
        <taxon>Erwinia</taxon>
    </lineage>
</organism>
<protein>
    <submittedName>
        <fullName evidence="2">YebY family protein</fullName>
    </submittedName>
</protein>
<dbReference type="Pfam" id="PF10709">
    <property type="entry name" value="DUF2511"/>
    <property type="match status" value="1"/>
</dbReference>
<keyword evidence="1" id="KW-0732">Signal</keyword>
<name>A0ABU8DGZ1_ERWAP</name>
<evidence type="ECO:0000256" key="1">
    <source>
        <dbReference type="SAM" id="SignalP"/>
    </source>
</evidence>
<dbReference type="GeneID" id="89473221"/>
<keyword evidence="3" id="KW-1185">Reference proteome</keyword>
<evidence type="ECO:0000313" key="3">
    <source>
        <dbReference type="Proteomes" id="UP001306592"/>
    </source>
</evidence>
<dbReference type="Proteomes" id="UP001306592">
    <property type="component" value="Unassembled WGS sequence"/>
</dbReference>
<dbReference type="EMBL" id="JBANEI010000005">
    <property type="protein sequence ID" value="MEI2681849.1"/>
    <property type="molecule type" value="Genomic_DNA"/>
</dbReference>
<dbReference type="InterPro" id="IPR019648">
    <property type="entry name" value="YebY"/>
</dbReference>
<dbReference type="RefSeq" id="WP_048915849.1">
    <property type="nucleotide sequence ID" value="NZ_CAKKMT010000001.1"/>
</dbReference>
<comment type="caution">
    <text evidence="2">The sequence shown here is derived from an EMBL/GenBank/DDBJ whole genome shotgun (WGS) entry which is preliminary data.</text>
</comment>
<evidence type="ECO:0000313" key="2">
    <source>
        <dbReference type="EMBL" id="MEI2681849.1"/>
    </source>
</evidence>
<feature type="chain" id="PRO_5047220976" evidence="1">
    <location>
        <begin position="20"/>
        <end position="111"/>
    </location>
</feature>
<reference evidence="2 3" key="1">
    <citation type="submission" date="2024-02" db="EMBL/GenBank/DDBJ databases">
        <title>First report Erwinia aphidicola in onion in Chile.</title>
        <authorList>
            <person name="Valenzuela M."/>
            <person name="Pena M."/>
            <person name="Dutta B."/>
        </authorList>
    </citation>
    <scope>NUCLEOTIDE SEQUENCE [LARGE SCALE GENOMIC DNA]</scope>
    <source>
        <strain evidence="2 3">QCJ3A</strain>
    </source>
</reference>